<evidence type="ECO:0000259" key="1">
    <source>
        <dbReference type="Pfam" id="PF19580"/>
    </source>
</evidence>
<dbReference type="KEGG" id="sulg:FJR48_08230"/>
<dbReference type="SUPFAM" id="SSF56219">
    <property type="entry name" value="DNase I-like"/>
    <property type="match status" value="1"/>
</dbReference>
<dbReference type="PANTHER" id="PTHR42834:SF1">
    <property type="entry name" value="ENDONUCLEASE_EXONUCLEASE_PHOSPHATASE FAMILY PROTEIN (AFU_ORTHOLOGUE AFUA_3G09210)"/>
    <property type="match status" value="1"/>
</dbReference>
<evidence type="ECO:0000313" key="2">
    <source>
        <dbReference type="EMBL" id="QFR49722.1"/>
    </source>
</evidence>
<keyword evidence="2" id="KW-0378">Hydrolase</keyword>
<organism evidence="2 3">
    <name type="scientific">Sulfurimonas lithotrophica</name>
    <dbReference type="NCBI Taxonomy" id="2590022"/>
    <lineage>
        <taxon>Bacteria</taxon>
        <taxon>Pseudomonadati</taxon>
        <taxon>Campylobacterota</taxon>
        <taxon>Epsilonproteobacteria</taxon>
        <taxon>Campylobacterales</taxon>
        <taxon>Sulfurimonadaceae</taxon>
        <taxon>Sulfurimonas</taxon>
    </lineage>
</organism>
<gene>
    <name evidence="2" type="ORF">FJR48_08230</name>
</gene>
<protein>
    <submittedName>
        <fullName evidence="2">Endonuclease</fullName>
    </submittedName>
</protein>
<feature type="domain" description="Endonuclease/exonuclease/phosphatase" evidence="1">
    <location>
        <begin position="22"/>
        <end position="205"/>
    </location>
</feature>
<keyword evidence="2" id="KW-0255">Endonuclease</keyword>
<dbReference type="EMBL" id="CP043617">
    <property type="protein sequence ID" value="QFR49722.1"/>
    <property type="molecule type" value="Genomic_DNA"/>
</dbReference>
<evidence type="ECO:0000313" key="3">
    <source>
        <dbReference type="Proteomes" id="UP000326944"/>
    </source>
</evidence>
<reference evidence="2 3" key="1">
    <citation type="submission" date="2019-09" db="EMBL/GenBank/DDBJ databases">
        <title>Sulfurimonas gotlandica sp. nov., a chemoautotrophic and psychrotolerant epsilonproteobacterium isolated from a pelagic redoxcline, and an emended description of the genus Sulfurimonas.</title>
        <authorList>
            <person name="Wang S."/>
            <person name="Jiang L."/>
            <person name="Shao S."/>
        </authorList>
    </citation>
    <scope>NUCLEOTIDE SEQUENCE [LARGE SCALE GENOMIC DNA]</scope>
    <source>
        <strain evidence="2 3">GYSZ_1</strain>
    </source>
</reference>
<dbReference type="InterPro" id="IPR036691">
    <property type="entry name" value="Endo/exonu/phosph_ase_sf"/>
</dbReference>
<dbReference type="OrthoDB" id="184983at2"/>
<keyword evidence="3" id="KW-1185">Reference proteome</keyword>
<proteinExistence type="predicted"/>
<name>A0A5P8P1W4_9BACT</name>
<dbReference type="GO" id="GO:0004519">
    <property type="term" value="F:endonuclease activity"/>
    <property type="evidence" value="ECO:0007669"/>
    <property type="project" value="UniProtKB-KW"/>
</dbReference>
<dbReference type="InterPro" id="IPR005135">
    <property type="entry name" value="Endo/exonuclease/phosphatase"/>
</dbReference>
<keyword evidence="2" id="KW-0540">Nuclease</keyword>
<dbReference type="Gene3D" id="3.60.10.10">
    <property type="entry name" value="Endonuclease/exonuclease/phosphatase"/>
    <property type="match status" value="1"/>
</dbReference>
<dbReference type="Pfam" id="PF19580">
    <property type="entry name" value="Exo_endo_phos_3"/>
    <property type="match status" value="1"/>
</dbReference>
<accession>A0A5P8P1W4</accession>
<dbReference type="AlphaFoldDB" id="A0A5P8P1W4"/>
<sequence>MKILSLLFFLISILYGGTQLKIATYNVEALFDLEKKGYKYKEYKPNSKSLWNKKNYNIKLNNISKVIKDIDADIIALQEVHSLQALKDLRLKLKQNGLYYKYFTIADKKDSAIKVALLSKIPFVYAKEINVTSTYKYRNILEVKFKVENQEFYLFNNHWKSKSGPESMRMVSAKALRDRIEKIGYDKNIILLGDFNSHYEENKLFIKNRKHNDTNGKTGINDILRTKYQIKNAKNTKYKKNSFYNLWYDTNLEERYSYIFKGEKEALDNILVSQSLLNNKGMSYKDNSIKNFSKDYLMYKGKYPYRWQVSKARVPKHKGKGYSDHLAVIATFIFN</sequence>
<dbReference type="PANTHER" id="PTHR42834">
    <property type="entry name" value="ENDONUCLEASE/EXONUCLEASE/PHOSPHATASE FAMILY PROTEIN (AFU_ORTHOLOGUE AFUA_3G09210)"/>
    <property type="match status" value="1"/>
</dbReference>
<dbReference type="Proteomes" id="UP000326944">
    <property type="component" value="Chromosome"/>
</dbReference>